<evidence type="ECO:0000259" key="3">
    <source>
        <dbReference type="PROSITE" id="PS51186"/>
    </source>
</evidence>
<keyword evidence="2" id="KW-0012">Acyltransferase</keyword>
<feature type="domain" description="N-acetyltransferase" evidence="3">
    <location>
        <begin position="3"/>
        <end position="157"/>
    </location>
</feature>
<evidence type="ECO:0000256" key="2">
    <source>
        <dbReference type="ARBA" id="ARBA00023315"/>
    </source>
</evidence>
<dbReference type="STRING" id="1334022.SAMN04487907_107129"/>
<accession>A0A1I1LAS9</accession>
<dbReference type="GO" id="GO:0016747">
    <property type="term" value="F:acyltransferase activity, transferring groups other than amino-acyl groups"/>
    <property type="evidence" value="ECO:0007669"/>
    <property type="project" value="InterPro"/>
</dbReference>
<dbReference type="RefSeq" id="WP_092543885.1">
    <property type="nucleotide sequence ID" value="NZ_FOKV01000007.1"/>
</dbReference>
<dbReference type="EMBL" id="FOKV01000007">
    <property type="protein sequence ID" value="SFC70055.1"/>
    <property type="molecule type" value="Genomic_DNA"/>
</dbReference>
<dbReference type="Gene3D" id="3.40.630.30">
    <property type="match status" value="1"/>
</dbReference>
<dbReference type="SUPFAM" id="SSF55729">
    <property type="entry name" value="Acyl-CoA N-acyltransferases (Nat)"/>
    <property type="match status" value="1"/>
</dbReference>
<dbReference type="InterPro" id="IPR000182">
    <property type="entry name" value="GNAT_dom"/>
</dbReference>
<reference evidence="5" key="1">
    <citation type="submission" date="2016-10" db="EMBL/GenBank/DDBJ databases">
        <authorList>
            <person name="Varghese N."/>
            <person name="Submissions S."/>
        </authorList>
    </citation>
    <scope>NUCLEOTIDE SEQUENCE [LARGE SCALE GENOMIC DNA]</scope>
    <source>
        <strain evidence="5">DSM 24499</strain>
    </source>
</reference>
<dbReference type="InterPro" id="IPR050832">
    <property type="entry name" value="Bact_Acetyltransf"/>
</dbReference>
<dbReference type="PANTHER" id="PTHR43877:SF1">
    <property type="entry name" value="ACETYLTRANSFERASE"/>
    <property type="match status" value="1"/>
</dbReference>
<organism evidence="4 5">
    <name type="scientific">Zunongwangia mangrovi</name>
    <dbReference type="NCBI Taxonomy" id="1334022"/>
    <lineage>
        <taxon>Bacteria</taxon>
        <taxon>Pseudomonadati</taxon>
        <taxon>Bacteroidota</taxon>
        <taxon>Flavobacteriia</taxon>
        <taxon>Flavobacteriales</taxon>
        <taxon>Flavobacteriaceae</taxon>
        <taxon>Zunongwangia</taxon>
    </lineage>
</organism>
<dbReference type="PROSITE" id="PS51186">
    <property type="entry name" value="GNAT"/>
    <property type="match status" value="1"/>
</dbReference>
<gene>
    <name evidence="4" type="ORF">SAMN04487907_107129</name>
</gene>
<evidence type="ECO:0000313" key="5">
    <source>
        <dbReference type="Proteomes" id="UP000199438"/>
    </source>
</evidence>
<dbReference type="PANTHER" id="PTHR43877">
    <property type="entry name" value="AMINOALKYLPHOSPHONATE N-ACETYLTRANSFERASE-RELATED-RELATED"/>
    <property type="match status" value="1"/>
</dbReference>
<dbReference type="OrthoDB" id="9797178at2"/>
<dbReference type="InterPro" id="IPR016181">
    <property type="entry name" value="Acyl_CoA_acyltransferase"/>
</dbReference>
<keyword evidence="5" id="KW-1185">Reference proteome</keyword>
<dbReference type="CDD" id="cd04301">
    <property type="entry name" value="NAT_SF"/>
    <property type="match status" value="1"/>
</dbReference>
<protein>
    <submittedName>
        <fullName evidence="4">Predicted N-acetyltransferase YhbS</fullName>
    </submittedName>
</protein>
<name>A0A1I1LAS9_9FLAO</name>
<dbReference type="AlphaFoldDB" id="A0A1I1LAS9"/>
<proteinExistence type="predicted"/>
<evidence type="ECO:0000313" key="4">
    <source>
        <dbReference type="EMBL" id="SFC70055.1"/>
    </source>
</evidence>
<dbReference type="Pfam" id="PF13527">
    <property type="entry name" value="Acetyltransf_9"/>
    <property type="match status" value="1"/>
</dbReference>
<sequence>MEVHIRQEKPEDHEDVFNLIKAAFLNESNSDHQEQFLVDRLRKSYAFIPELSMVAEVDQKLVGYVLLSEITIQNDKNKFPALALAPVAVLPEFQSNGIGSQLLNRVHQKAKEMGYELVVVLGHEEYYPRFEYEPAINFDIQAPFEVPKKNFMLKELVPDAAKHICGIVVYPEEFHI</sequence>
<keyword evidence="1 4" id="KW-0808">Transferase</keyword>
<dbReference type="Proteomes" id="UP000199438">
    <property type="component" value="Unassembled WGS sequence"/>
</dbReference>
<evidence type="ECO:0000256" key="1">
    <source>
        <dbReference type="ARBA" id="ARBA00022679"/>
    </source>
</evidence>